<dbReference type="InterPro" id="IPR033985">
    <property type="entry name" value="SusD-like_N"/>
</dbReference>
<reference evidence="9 10" key="1">
    <citation type="submission" date="2019-03" db="EMBL/GenBank/DDBJ databases">
        <title>Genomic Encyclopedia of Type Strains, Phase IV (KMG-IV): sequencing the most valuable type-strain genomes for metagenomic binning, comparative biology and taxonomic classification.</title>
        <authorList>
            <person name="Goeker M."/>
        </authorList>
    </citation>
    <scope>NUCLEOTIDE SEQUENCE [LARGE SCALE GENOMIC DNA]</scope>
    <source>
        <strain evidence="9 10">DSM 21100</strain>
    </source>
</reference>
<dbReference type="InterPro" id="IPR012944">
    <property type="entry name" value="SusD_RagB_dom"/>
</dbReference>
<evidence type="ECO:0000256" key="2">
    <source>
        <dbReference type="ARBA" id="ARBA00006275"/>
    </source>
</evidence>
<feature type="signal peptide" evidence="6">
    <location>
        <begin position="1"/>
        <end position="18"/>
    </location>
</feature>
<proteinExistence type="inferred from homology"/>
<keyword evidence="5" id="KW-0998">Cell outer membrane</keyword>
<organism evidence="9 10">
    <name type="scientific">Anseongella ginsenosidimutans</name>
    <dbReference type="NCBI Taxonomy" id="496056"/>
    <lineage>
        <taxon>Bacteria</taxon>
        <taxon>Pseudomonadati</taxon>
        <taxon>Bacteroidota</taxon>
        <taxon>Sphingobacteriia</taxon>
        <taxon>Sphingobacteriales</taxon>
        <taxon>Sphingobacteriaceae</taxon>
        <taxon>Anseongella</taxon>
    </lineage>
</organism>
<dbReference type="Gene3D" id="1.25.40.390">
    <property type="match status" value="1"/>
</dbReference>
<sequence length="638" mass="73397">MKIYKSFFIALSFLGLNACNYLDVVPDNVATVDYAFRMRSQAEKYLFTCYSYLPEYGNWGSNPGLLTGDEIWLFYPYQTAPDVSRPPEVWEVARGNQTMLNPYLDYWDGGNGGKSMFQAIRDCNTFLENIHLVPDMDEPEKKRWIAEVKFLKAYYHWFLFRMYGPIPIVDANFPISSTPEQVQVYREPADSVVNYIVRLLDTAAMDLPPLILDQVSEMGRITSTIAKAVKAKVLITAASPLFNGNADYANFVDNRGIHLVNTTFDPSKWERAAAACKEAIDLLHENGAKLYRFNPAVNTYDLGPEMQTQMDIRNAVTEKWNSEIVWGSNNSMVGSLQRYSQAIIDPSSNLSSLTQRPKKEYAPSMKIAEMFYTENGLPIDADPTWDYERRYELDTATADDKYYIKQNYVTAKLHFDREPRFYADLGFDGGIWYGQGNFDQEEAWHVEGKLGQISGRSRSDEHSVTGYFTKKLVHFLNVLQTSGSYTVQTYPFPVIRLADLYLYYAEALNEAGRTTEAFEWINRVRERAGIPGVEESWSMSTTPGKIHSIEGFREIIQQERLIEMALEGTRYWDLLRWKKAESVINQPVRGWDVGQSETLLYYQPVVLFNQTFKKKNYLWPIQENSLIKNSNLVQNPGW</sequence>
<comment type="subcellular location">
    <subcellularLocation>
        <location evidence="1">Cell outer membrane</location>
    </subcellularLocation>
</comment>
<name>A0A4R3KML0_9SPHI</name>
<evidence type="ECO:0000256" key="1">
    <source>
        <dbReference type="ARBA" id="ARBA00004442"/>
    </source>
</evidence>
<protein>
    <submittedName>
        <fullName evidence="9">Putative outer membrane starch-binding protein</fullName>
    </submittedName>
</protein>
<evidence type="ECO:0000256" key="4">
    <source>
        <dbReference type="ARBA" id="ARBA00023136"/>
    </source>
</evidence>
<evidence type="ECO:0000256" key="6">
    <source>
        <dbReference type="SAM" id="SignalP"/>
    </source>
</evidence>
<evidence type="ECO:0000256" key="3">
    <source>
        <dbReference type="ARBA" id="ARBA00022729"/>
    </source>
</evidence>
<dbReference type="AlphaFoldDB" id="A0A4R3KML0"/>
<evidence type="ECO:0000259" key="8">
    <source>
        <dbReference type="Pfam" id="PF14322"/>
    </source>
</evidence>
<evidence type="ECO:0000259" key="7">
    <source>
        <dbReference type="Pfam" id="PF07980"/>
    </source>
</evidence>
<feature type="domain" description="RagB/SusD" evidence="7">
    <location>
        <begin position="336"/>
        <end position="638"/>
    </location>
</feature>
<dbReference type="EMBL" id="SMAD01000013">
    <property type="protein sequence ID" value="TCS85267.1"/>
    <property type="molecule type" value="Genomic_DNA"/>
</dbReference>
<dbReference type="Proteomes" id="UP000295807">
    <property type="component" value="Unassembled WGS sequence"/>
</dbReference>
<comment type="caution">
    <text evidence="9">The sequence shown here is derived from an EMBL/GenBank/DDBJ whole genome shotgun (WGS) entry which is preliminary data.</text>
</comment>
<dbReference type="SUPFAM" id="SSF48452">
    <property type="entry name" value="TPR-like"/>
    <property type="match status" value="1"/>
</dbReference>
<evidence type="ECO:0000313" key="10">
    <source>
        <dbReference type="Proteomes" id="UP000295807"/>
    </source>
</evidence>
<evidence type="ECO:0000256" key="5">
    <source>
        <dbReference type="ARBA" id="ARBA00023237"/>
    </source>
</evidence>
<evidence type="ECO:0000313" key="9">
    <source>
        <dbReference type="EMBL" id="TCS85267.1"/>
    </source>
</evidence>
<feature type="chain" id="PRO_5020294115" evidence="6">
    <location>
        <begin position="19"/>
        <end position="638"/>
    </location>
</feature>
<dbReference type="InterPro" id="IPR011990">
    <property type="entry name" value="TPR-like_helical_dom_sf"/>
</dbReference>
<feature type="domain" description="SusD-like N-terminal" evidence="8">
    <location>
        <begin position="114"/>
        <end position="232"/>
    </location>
</feature>
<accession>A0A4R3KML0</accession>
<keyword evidence="3 6" id="KW-0732">Signal</keyword>
<comment type="similarity">
    <text evidence="2">Belongs to the SusD family.</text>
</comment>
<dbReference type="OrthoDB" id="608091at2"/>
<dbReference type="GO" id="GO:0009279">
    <property type="term" value="C:cell outer membrane"/>
    <property type="evidence" value="ECO:0007669"/>
    <property type="project" value="UniProtKB-SubCell"/>
</dbReference>
<dbReference type="Pfam" id="PF07980">
    <property type="entry name" value="SusD_RagB"/>
    <property type="match status" value="1"/>
</dbReference>
<dbReference type="Pfam" id="PF14322">
    <property type="entry name" value="SusD-like_3"/>
    <property type="match status" value="1"/>
</dbReference>
<keyword evidence="4" id="KW-0472">Membrane</keyword>
<gene>
    <name evidence="9" type="ORF">EDD80_1132</name>
</gene>
<keyword evidence="10" id="KW-1185">Reference proteome</keyword>